<protein>
    <submittedName>
        <fullName evidence="3">Cell division protein ZapE</fullName>
    </submittedName>
</protein>
<dbReference type="GO" id="GO:0005524">
    <property type="term" value="F:ATP binding"/>
    <property type="evidence" value="ECO:0007669"/>
    <property type="project" value="UniProtKB-KW"/>
</dbReference>
<proteinExistence type="predicted"/>
<dbReference type="AlphaFoldDB" id="A0A3S0XUC6"/>
<name>A0A3S0XUC6_9GAMM</name>
<evidence type="ECO:0000256" key="1">
    <source>
        <dbReference type="ARBA" id="ARBA00022741"/>
    </source>
</evidence>
<reference evidence="3 4" key="1">
    <citation type="submission" date="2018-12" db="EMBL/GenBank/DDBJ databases">
        <title>Legionella sp,whole genome shotgun sequence.</title>
        <authorList>
            <person name="Wu H."/>
        </authorList>
    </citation>
    <scope>NUCLEOTIDE SEQUENCE [LARGE SCALE GENOMIC DNA]</scope>
    <source>
        <strain evidence="4">km714</strain>
    </source>
</reference>
<sequence length="362" mass="41842">MTILARYDLAIEQGEITNDPLQRQILPHLQRIADELSNDKRSWLRRGQKKLIPGIYLYGPVGAGKTYLIDLFYDAIGERRKARFHFHHFMQQVDAELRRLQGQQDPLRKIAANLAKTTRVLCLDEFLVHDIADAMILGELLQNLIAQGVILVATSNTRPDDLYLNGLQRIRFLPAIDLLKRHCEVLVLADNRDYRLGRTPLLKAYLTPLSEENEQILNQQFHAISANVSEQTKICIQNREIPCIKYSERAIWFNFDVLCNIPRSQLDYLEIAGRFETVFVSKVPVLSRDDTTKALLFMHFIDVMYDKGVRVILSAAVGIEQLYSEGAVSVSFQRTLSRLHEMQSIDYLRRHKRREDVQMPVN</sequence>
<comment type="caution">
    <text evidence="3">The sequence shown here is derived from an EMBL/GenBank/DDBJ whole genome shotgun (WGS) entry which is preliminary data.</text>
</comment>
<dbReference type="SUPFAM" id="SSF52540">
    <property type="entry name" value="P-loop containing nucleoside triphosphate hydrolases"/>
    <property type="match status" value="1"/>
</dbReference>
<evidence type="ECO:0000313" key="3">
    <source>
        <dbReference type="EMBL" id="RUQ90415.1"/>
    </source>
</evidence>
<gene>
    <name evidence="3" type="ORF">EKM59_02075</name>
</gene>
<dbReference type="PANTHER" id="PTHR12169:SF6">
    <property type="entry name" value="AFG1-LIKE ATPASE"/>
    <property type="match status" value="1"/>
</dbReference>
<keyword evidence="1" id="KW-0547">Nucleotide-binding</keyword>
<evidence type="ECO:0000256" key="2">
    <source>
        <dbReference type="ARBA" id="ARBA00022840"/>
    </source>
</evidence>
<accession>A0A3S0XUC6</accession>
<dbReference type="GO" id="GO:0051301">
    <property type="term" value="P:cell division"/>
    <property type="evidence" value="ECO:0007669"/>
    <property type="project" value="UniProtKB-KW"/>
</dbReference>
<keyword evidence="3" id="KW-0131">Cell cycle</keyword>
<keyword evidence="4" id="KW-1185">Reference proteome</keyword>
<organism evidence="3 4">
    <name type="scientific">Legionella septentrionalis</name>
    <dbReference type="NCBI Taxonomy" id="2498109"/>
    <lineage>
        <taxon>Bacteria</taxon>
        <taxon>Pseudomonadati</taxon>
        <taxon>Pseudomonadota</taxon>
        <taxon>Gammaproteobacteria</taxon>
        <taxon>Legionellales</taxon>
        <taxon>Legionellaceae</taxon>
        <taxon>Legionella</taxon>
    </lineage>
</organism>
<dbReference type="GO" id="GO:0005737">
    <property type="term" value="C:cytoplasm"/>
    <property type="evidence" value="ECO:0007669"/>
    <property type="project" value="TreeGrafter"/>
</dbReference>
<dbReference type="PANTHER" id="PTHR12169">
    <property type="entry name" value="ATPASE N2B"/>
    <property type="match status" value="1"/>
</dbReference>
<dbReference type="Proteomes" id="UP000288012">
    <property type="component" value="Unassembled WGS sequence"/>
</dbReference>
<dbReference type="GO" id="GO:0016887">
    <property type="term" value="F:ATP hydrolysis activity"/>
    <property type="evidence" value="ECO:0007669"/>
    <property type="project" value="InterPro"/>
</dbReference>
<dbReference type="InterPro" id="IPR027417">
    <property type="entry name" value="P-loop_NTPase"/>
</dbReference>
<dbReference type="InterPro" id="IPR005654">
    <property type="entry name" value="ATPase_AFG1-like"/>
</dbReference>
<dbReference type="Gene3D" id="3.40.50.300">
    <property type="entry name" value="P-loop containing nucleotide triphosphate hydrolases"/>
    <property type="match status" value="1"/>
</dbReference>
<dbReference type="NCBIfam" id="NF040713">
    <property type="entry name" value="ZapE"/>
    <property type="match status" value="1"/>
</dbReference>
<evidence type="ECO:0000313" key="4">
    <source>
        <dbReference type="Proteomes" id="UP000288012"/>
    </source>
</evidence>
<dbReference type="EMBL" id="RZGR01000004">
    <property type="protein sequence ID" value="RUQ90415.1"/>
    <property type="molecule type" value="Genomic_DNA"/>
</dbReference>
<keyword evidence="2" id="KW-0067">ATP-binding</keyword>
<keyword evidence="3" id="KW-0132">Cell division</keyword>
<dbReference type="RefSeq" id="WP_126953743.1">
    <property type="nucleotide sequence ID" value="NZ_RZGR01000004.1"/>
</dbReference>
<dbReference type="Pfam" id="PF03969">
    <property type="entry name" value="AFG1_ATPase"/>
    <property type="match status" value="1"/>
</dbReference>